<organism evidence="1">
    <name type="scientific">Anguilla anguilla</name>
    <name type="common">European freshwater eel</name>
    <name type="synonym">Muraena anguilla</name>
    <dbReference type="NCBI Taxonomy" id="7936"/>
    <lineage>
        <taxon>Eukaryota</taxon>
        <taxon>Metazoa</taxon>
        <taxon>Chordata</taxon>
        <taxon>Craniata</taxon>
        <taxon>Vertebrata</taxon>
        <taxon>Euteleostomi</taxon>
        <taxon>Actinopterygii</taxon>
        <taxon>Neopterygii</taxon>
        <taxon>Teleostei</taxon>
        <taxon>Anguilliformes</taxon>
        <taxon>Anguillidae</taxon>
        <taxon>Anguilla</taxon>
    </lineage>
</organism>
<reference evidence="1" key="1">
    <citation type="submission" date="2014-11" db="EMBL/GenBank/DDBJ databases">
        <authorList>
            <person name="Amaro Gonzalez C."/>
        </authorList>
    </citation>
    <scope>NUCLEOTIDE SEQUENCE</scope>
</reference>
<dbReference type="EMBL" id="GBXM01108734">
    <property type="protein sequence ID" value="JAG99842.1"/>
    <property type="molecule type" value="Transcribed_RNA"/>
</dbReference>
<evidence type="ECO:0000313" key="1">
    <source>
        <dbReference type="EMBL" id="JAG99842.1"/>
    </source>
</evidence>
<sequence>MSFTSTENAVRADRGQKLRHFIIIITSDAIKYFSVTFVRYNLQPDRPGDYTSLLNTQST</sequence>
<dbReference type="AlphaFoldDB" id="A0A0E9P7M1"/>
<reference evidence="1" key="2">
    <citation type="journal article" date="2015" name="Fish Shellfish Immunol.">
        <title>Early steps in the European eel (Anguilla anguilla)-Vibrio vulnificus interaction in the gills: Role of the RtxA13 toxin.</title>
        <authorList>
            <person name="Callol A."/>
            <person name="Pajuelo D."/>
            <person name="Ebbesson L."/>
            <person name="Teles M."/>
            <person name="MacKenzie S."/>
            <person name="Amaro C."/>
        </authorList>
    </citation>
    <scope>NUCLEOTIDE SEQUENCE</scope>
</reference>
<accession>A0A0E9P7M1</accession>
<protein>
    <submittedName>
        <fullName evidence="1">Uncharacterized protein</fullName>
    </submittedName>
</protein>
<name>A0A0E9P7M1_ANGAN</name>
<proteinExistence type="predicted"/>